<evidence type="ECO:0000256" key="7">
    <source>
        <dbReference type="ARBA" id="ARBA00023136"/>
    </source>
</evidence>
<keyword evidence="4 9" id="KW-0812">Transmembrane</keyword>
<evidence type="ECO:0000256" key="6">
    <source>
        <dbReference type="ARBA" id="ARBA00023065"/>
    </source>
</evidence>
<feature type="transmembrane region" description="Helical" evidence="9">
    <location>
        <begin position="162"/>
        <end position="180"/>
    </location>
</feature>
<reference evidence="11" key="1">
    <citation type="submission" date="2020-04" db="EMBL/GenBank/DDBJ databases">
        <title>Analysis of mating type loci in Filobasidium floriforme.</title>
        <authorList>
            <person name="Nowrousian M."/>
        </authorList>
    </citation>
    <scope>NUCLEOTIDE SEQUENCE</scope>
    <source>
        <strain evidence="11">CBS 6242</strain>
    </source>
</reference>
<dbReference type="AlphaFoldDB" id="A0A8K0JE84"/>
<dbReference type="GO" id="GO:0015369">
    <property type="term" value="F:calcium:proton antiporter activity"/>
    <property type="evidence" value="ECO:0007669"/>
    <property type="project" value="TreeGrafter"/>
</dbReference>
<dbReference type="PANTHER" id="PTHR31503">
    <property type="entry name" value="VACUOLAR CALCIUM ION TRANSPORTER"/>
    <property type="match status" value="1"/>
</dbReference>
<dbReference type="InterPro" id="IPR004837">
    <property type="entry name" value="NaCa_Exmemb"/>
</dbReference>
<comment type="caution">
    <text evidence="11">The sequence shown here is derived from an EMBL/GenBank/DDBJ whole genome shotgun (WGS) entry which is preliminary data.</text>
</comment>
<name>A0A8K0JE84_9TREE</name>
<feature type="transmembrane region" description="Helical" evidence="9">
    <location>
        <begin position="344"/>
        <end position="369"/>
    </location>
</feature>
<comment type="subcellular location">
    <subcellularLocation>
        <location evidence="1">Endomembrane system</location>
        <topology evidence="1">Multi-pass membrane protein</topology>
    </subcellularLocation>
</comment>
<feature type="region of interest" description="Disordered" evidence="8">
    <location>
        <begin position="187"/>
        <end position="207"/>
    </location>
</feature>
<sequence length="426" mass="45424">MPANENSPLLGRSQSDGGLDHPAKTFRPLKSSWFLLTNGWLNVLLVTVPVTIAAKFVNWPATVKFVISFLSIIPLAALLGDATEQLSMSLSQSVSALLNATFGNAVELLVGIVALQQDQLRLVQTSMLGSILSNILLVLGCSFAAAGTVYKESTFRMTAAQTSSGIMTLACVGLVIPAAYHSTYARSPRDGGAHPSPKDLLLGSSPDNGNAPAPHDGTLKGLLVLSRGTAIILLGVYMFYLYFQLKSHASLFEADAQAARTNENGEVEEEEKPEMDAYSAFGWLAIVTVATAVCADVLVASIDETAAQWNLPKAFIGLILLPIVGNAAEHVTSVWMAMKGKMEITIGVSVGSSIQIAAGMIPILVLAAWPLGKNLTLYFADFETIMLFVSVMLVNILLQDGRTNYIEGVLLIALYLIIALAYFVSE</sequence>
<keyword evidence="6" id="KW-0406">Ion transport</keyword>
<feature type="transmembrane region" description="Helical" evidence="9">
    <location>
        <begin position="94"/>
        <end position="115"/>
    </location>
</feature>
<dbReference type="Proteomes" id="UP000812966">
    <property type="component" value="Unassembled WGS sequence"/>
</dbReference>
<dbReference type="Pfam" id="PF01699">
    <property type="entry name" value="Na_Ca_ex"/>
    <property type="match status" value="2"/>
</dbReference>
<evidence type="ECO:0000256" key="1">
    <source>
        <dbReference type="ARBA" id="ARBA00004127"/>
    </source>
</evidence>
<evidence type="ECO:0000256" key="2">
    <source>
        <dbReference type="ARBA" id="ARBA00008170"/>
    </source>
</evidence>
<feature type="domain" description="Sodium/calcium exchanger membrane region" evidence="10">
    <location>
        <begin position="280"/>
        <end position="421"/>
    </location>
</feature>
<gene>
    <name evidence="11" type="ORF">FFLO_07052</name>
</gene>
<feature type="transmembrane region" description="Helical" evidence="9">
    <location>
        <begin position="222"/>
        <end position="243"/>
    </location>
</feature>
<evidence type="ECO:0000256" key="9">
    <source>
        <dbReference type="SAM" id="Phobius"/>
    </source>
</evidence>
<dbReference type="GO" id="GO:0000329">
    <property type="term" value="C:fungal-type vacuole membrane"/>
    <property type="evidence" value="ECO:0007669"/>
    <property type="project" value="TreeGrafter"/>
</dbReference>
<dbReference type="GO" id="GO:0012505">
    <property type="term" value="C:endomembrane system"/>
    <property type="evidence" value="ECO:0007669"/>
    <property type="project" value="UniProtKB-SubCell"/>
</dbReference>
<evidence type="ECO:0000313" key="11">
    <source>
        <dbReference type="EMBL" id="KAG7527322.1"/>
    </source>
</evidence>
<dbReference type="InterPro" id="IPR004713">
    <property type="entry name" value="CaH_exchang"/>
</dbReference>
<feature type="transmembrane region" description="Helical" evidence="9">
    <location>
        <begin position="375"/>
        <end position="398"/>
    </location>
</feature>
<keyword evidence="7 9" id="KW-0472">Membrane</keyword>
<dbReference type="PANTHER" id="PTHR31503:SF22">
    <property type="entry name" value="VACUOLAR CALCIUM ION TRANSPORTER"/>
    <property type="match status" value="1"/>
</dbReference>
<dbReference type="InterPro" id="IPR044880">
    <property type="entry name" value="NCX_ion-bd_dom_sf"/>
</dbReference>
<organism evidence="11 12">
    <name type="scientific">Filobasidium floriforme</name>
    <dbReference type="NCBI Taxonomy" id="5210"/>
    <lineage>
        <taxon>Eukaryota</taxon>
        <taxon>Fungi</taxon>
        <taxon>Dikarya</taxon>
        <taxon>Basidiomycota</taxon>
        <taxon>Agaricomycotina</taxon>
        <taxon>Tremellomycetes</taxon>
        <taxon>Filobasidiales</taxon>
        <taxon>Filobasidiaceae</taxon>
        <taxon>Filobasidium</taxon>
    </lineage>
</organism>
<feature type="domain" description="Sodium/calcium exchanger membrane region" evidence="10">
    <location>
        <begin position="62"/>
        <end position="245"/>
    </location>
</feature>
<keyword evidence="12" id="KW-1185">Reference proteome</keyword>
<evidence type="ECO:0000313" key="12">
    <source>
        <dbReference type="Proteomes" id="UP000812966"/>
    </source>
</evidence>
<feature type="transmembrane region" description="Helical" evidence="9">
    <location>
        <begin position="127"/>
        <end position="150"/>
    </location>
</feature>
<dbReference type="Gene3D" id="1.20.1420.30">
    <property type="entry name" value="NCX, central ion-binding region"/>
    <property type="match status" value="1"/>
</dbReference>
<dbReference type="OrthoDB" id="1699231at2759"/>
<comment type="similarity">
    <text evidence="2">Belongs to the Ca(2+):cation antiporter (CaCA) (TC 2.A.19) family.</text>
</comment>
<accession>A0A8K0JE84</accession>
<feature type="transmembrane region" description="Helical" evidence="9">
    <location>
        <begin position="33"/>
        <end position="57"/>
    </location>
</feature>
<feature type="transmembrane region" description="Helical" evidence="9">
    <location>
        <begin position="280"/>
        <end position="302"/>
    </location>
</feature>
<evidence type="ECO:0000256" key="3">
    <source>
        <dbReference type="ARBA" id="ARBA00022448"/>
    </source>
</evidence>
<feature type="transmembrane region" description="Helical" evidence="9">
    <location>
        <begin position="405"/>
        <end position="424"/>
    </location>
</feature>
<protein>
    <recommendedName>
        <fullName evidence="10">Sodium/calcium exchanger membrane region domain-containing protein</fullName>
    </recommendedName>
</protein>
<feature type="transmembrane region" description="Helical" evidence="9">
    <location>
        <begin position="63"/>
        <end position="82"/>
    </location>
</feature>
<proteinExistence type="inferred from homology"/>
<evidence type="ECO:0000256" key="8">
    <source>
        <dbReference type="SAM" id="MobiDB-lite"/>
    </source>
</evidence>
<dbReference type="EMBL" id="JABELV010000330">
    <property type="protein sequence ID" value="KAG7527322.1"/>
    <property type="molecule type" value="Genomic_DNA"/>
</dbReference>
<evidence type="ECO:0000256" key="4">
    <source>
        <dbReference type="ARBA" id="ARBA00022692"/>
    </source>
</evidence>
<dbReference type="GO" id="GO:0006874">
    <property type="term" value="P:intracellular calcium ion homeostasis"/>
    <property type="evidence" value="ECO:0007669"/>
    <property type="project" value="TreeGrafter"/>
</dbReference>
<evidence type="ECO:0000256" key="5">
    <source>
        <dbReference type="ARBA" id="ARBA00022989"/>
    </source>
</evidence>
<evidence type="ECO:0000259" key="10">
    <source>
        <dbReference type="Pfam" id="PF01699"/>
    </source>
</evidence>
<keyword evidence="3" id="KW-0813">Transport</keyword>
<keyword evidence="5 9" id="KW-1133">Transmembrane helix</keyword>